<keyword evidence="3" id="KW-1185">Reference proteome</keyword>
<gene>
    <name evidence="2" type="ORF">SAMN05216238_101429</name>
</gene>
<protein>
    <submittedName>
        <fullName evidence="2">Uncharacterized protein</fullName>
    </submittedName>
</protein>
<keyword evidence="1" id="KW-0812">Transmembrane</keyword>
<keyword evidence="1" id="KW-1133">Transmembrane helix</keyword>
<dbReference type="Proteomes" id="UP000199474">
    <property type="component" value="Unassembled WGS sequence"/>
</dbReference>
<evidence type="ECO:0000313" key="2">
    <source>
        <dbReference type="EMBL" id="SFD45926.1"/>
    </source>
</evidence>
<evidence type="ECO:0000313" key="3">
    <source>
        <dbReference type="Proteomes" id="UP000199474"/>
    </source>
</evidence>
<evidence type="ECO:0000256" key="1">
    <source>
        <dbReference type="SAM" id="Phobius"/>
    </source>
</evidence>
<name>A0A1I1SHK8_9BACI</name>
<sequence>MGIELFILLAVLFIAAIIGTFIAFKQEENKMKKYEEEGDTVEDQLRRSHEYESSSLKSNIPLQLIIYSVTIVISLIVFAIYLF</sequence>
<dbReference type="RefSeq" id="WP_090080533.1">
    <property type="nucleotide sequence ID" value="NZ_FOMR01000001.1"/>
</dbReference>
<keyword evidence="1" id="KW-0472">Membrane</keyword>
<organism evidence="2 3">
    <name type="scientific">Lentibacillus persicus</name>
    <dbReference type="NCBI Taxonomy" id="640948"/>
    <lineage>
        <taxon>Bacteria</taxon>
        <taxon>Bacillati</taxon>
        <taxon>Bacillota</taxon>
        <taxon>Bacilli</taxon>
        <taxon>Bacillales</taxon>
        <taxon>Bacillaceae</taxon>
        <taxon>Lentibacillus</taxon>
    </lineage>
</organism>
<feature type="transmembrane region" description="Helical" evidence="1">
    <location>
        <begin position="64"/>
        <end position="82"/>
    </location>
</feature>
<reference evidence="3" key="1">
    <citation type="submission" date="2016-10" db="EMBL/GenBank/DDBJ databases">
        <authorList>
            <person name="Varghese N."/>
            <person name="Submissions S."/>
        </authorList>
    </citation>
    <scope>NUCLEOTIDE SEQUENCE [LARGE SCALE GENOMIC DNA]</scope>
    <source>
        <strain evidence="3">DSM 22530</strain>
    </source>
</reference>
<feature type="transmembrane region" description="Helical" evidence="1">
    <location>
        <begin position="6"/>
        <end position="24"/>
    </location>
</feature>
<dbReference type="STRING" id="640948.SAMN05216238_101429"/>
<proteinExistence type="predicted"/>
<dbReference type="AlphaFoldDB" id="A0A1I1SHK8"/>
<dbReference type="OrthoDB" id="2706947at2"/>
<dbReference type="EMBL" id="FOMR01000001">
    <property type="protein sequence ID" value="SFD45926.1"/>
    <property type="molecule type" value="Genomic_DNA"/>
</dbReference>
<accession>A0A1I1SHK8</accession>